<dbReference type="Gene3D" id="2.30.30.140">
    <property type="match status" value="2"/>
</dbReference>
<dbReference type="Pfam" id="PF05641">
    <property type="entry name" value="Agenet"/>
    <property type="match status" value="6"/>
</dbReference>
<evidence type="ECO:0000256" key="1">
    <source>
        <dbReference type="SAM" id="MobiDB-lite"/>
    </source>
</evidence>
<feature type="compositionally biased region" description="Basic and acidic residues" evidence="1">
    <location>
        <begin position="332"/>
        <end position="379"/>
    </location>
</feature>
<accession>A0A4D6N458</accession>
<feature type="domain" description="Agenet" evidence="2">
    <location>
        <begin position="378"/>
        <end position="446"/>
    </location>
</feature>
<dbReference type="SMART" id="SM00743">
    <property type="entry name" value="Agenet"/>
    <property type="match status" value="6"/>
</dbReference>
<evidence type="ECO:0000313" key="4">
    <source>
        <dbReference type="Proteomes" id="UP000501690"/>
    </source>
</evidence>
<feature type="domain" description="Agenet" evidence="2">
    <location>
        <begin position="449"/>
        <end position="505"/>
    </location>
</feature>
<dbReference type="InterPro" id="IPR008395">
    <property type="entry name" value="Agenet-like_dom"/>
</dbReference>
<organism evidence="3 4">
    <name type="scientific">Vigna unguiculata</name>
    <name type="common">Cowpea</name>
    <dbReference type="NCBI Taxonomy" id="3917"/>
    <lineage>
        <taxon>Eukaryota</taxon>
        <taxon>Viridiplantae</taxon>
        <taxon>Streptophyta</taxon>
        <taxon>Embryophyta</taxon>
        <taxon>Tracheophyta</taxon>
        <taxon>Spermatophyta</taxon>
        <taxon>Magnoliopsida</taxon>
        <taxon>eudicotyledons</taxon>
        <taxon>Gunneridae</taxon>
        <taxon>Pentapetalae</taxon>
        <taxon>rosids</taxon>
        <taxon>fabids</taxon>
        <taxon>Fabales</taxon>
        <taxon>Fabaceae</taxon>
        <taxon>Papilionoideae</taxon>
        <taxon>50 kb inversion clade</taxon>
        <taxon>NPAAA clade</taxon>
        <taxon>indigoferoid/millettioid clade</taxon>
        <taxon>Phaseoleae</taxon>
        <taxon>Vigna</taxon>
    </lineage>
</organism>
<dbReference type="EMBL" id="CP039353">
    <property type="protein sequence ID" value="QCE07249.1"/>
    <property type="molecule type" value="Genomic_DNA"/>
</dbReference>
<feature type="region of interest" description="Disordered" evidence="1">
    <location>
        <begin position="332"/>
        <end position="383"/>
    </location>
</feature>
<keyword evidence="4" id="KW-1185">Reference proteome</keyword>
<feature type="domain" description="Agenet" evidence="2">
    <location>
        <begin position="266"/>
        <end position="322"/>
    </location>
</feature>
<feature type="domain" description="Agenet" evidence="2">
    <location>
        <begin position="88"/>
        <end position="144"/>
    </location>
</feature>
<evidence type="ECO:0000259" key="2">
    <source>
        <dbReference type="SMART" id="SM00743"/>
    </source>
</evidence>
<dbReference type="Proteomes" id="UP000501690">
    <property type="component" value="Linkage Group LG9"/>
</dbReference>
<dbReference type="AlphaFoldDB" id="A0A4D6N458"/>
<dbReference type="CDD" id="cd20406">
    <property type="entry name" value="Tudor_Agenet_AtDUF_rpt2_4"/>
    <property type="match status" value="3"/>
</dbReference>
<feature type="domain" description="Agenet" evidence="2">
    <location>
        <begin position="195"/>
        <end position="263"/>
    </location>
</feature>
<proteinExistence type="predicted"/>
<dbReference type="PANTHER" id="PTHR31917:SF164">
    <property type="entry name" value="DUF724 DOMAIN-CONTAINING PROTEIN 7-LIKE"/>
    <property type="match status" value="1"/>
</dbReference>
<dbReference type="CDD" id="cd20405">
    <property type="entry name" value="Tudor_Agenet_AtDUF_rpt1_3"/>
    <property type="match status" value="3"/>
</dbReference>
<evidence type="ECO:0000313" key="3">
    <source>
        <dbReference type="EMBL" id="QCE07249.1"/>
    </source>
</evidence>
<feature type="region of interest" description="Disordered" evidence="1">
    <location>
        <begin position="149"/>
        <end position="200"/>
    </location>
</feature>
<feature type="compositionally biased region" description="Basic and acidic residues" evidence="1">
    <location>
        <begin position="149"/>
        <end position="196"/>
    </location>
</feature>
<name>A0A4D6N458_VIGUN</name>
<dbReference type="InterPro" id="IPR014002">
    <property type="entry name" value="Agenet_dom_plant"/>
</dbReference>
<reference evidence="3 4" key="1">
    <citation type="submission" date="2019-04" db="EMBL/GenBank/DDBJ databases">
        <title>An improved genome assembly and genetic linkage map for asparagus bean, Vigna unguiculata ssp. sesquipedialis.</title>
        <authorList>
            <person name="Xia Q."/>
            <person name="Zhang R."/>
            <person name="Dong Y."/>
        </authorList>
    </citation>
    <scope>NUCLEOTIDE SEQUENCE [LARGE SCALE GENOMIC DNA]</scope>
    <source>
        <tissue evidence="3">Leaf</tissue>
    </source>
</reference>
<sequence>MVPKPKTKTKGASASAVFFKPGTVVEVSSEDEGFRGSWFSGTVIRHLPSDRFLIEYHNLMADDKSSKRLREILDIRQLRPILPPEIGEVFKFGDEVDAYYNDGWWEGFITEELENDRFAVYFRASKEQLVFSKEQLRIHREWFDHKWEKDESNEAAKPDESKEAAKPDESNEAAKPDESKEAAKPDESNEAAKPDEFGQGATVEVSNDEDGFSGAWFEATIVEAKGNDKFVVEYQTLLADDDSNLLREEIDALHIRPPPPNTNLDGQFSLLDEVDALYNDGWWVGVISKVLADSKYVVYFRSSNEELEFHHSQLRLHQDWIHGKWIIPCKEKDESNEAAKPDESKEAAKPDESNEAAKPDESKEAAKPDESNEAAKPDEFGQGATVEVSNDEDGFSGAWFEATIVEAKGNDKFVVEYQTLLADDDSNLLREEIDALHIRPPPPNTNLDGQFSLLDEVDALYNDGWWVGVISKVLADSKYVVYFRSSNEELEFHHSQLRLHQDWIHGKWIIPCKVWYSLKLCDQACML</sequence>
<gene>
    <name evidence="3" type="ORF">DEO72_LG9g2266</name>
</gene>
<feature type="domain" description="Agenet" evidence="2">
    <location>
        <begin position="17"/>
        <end position="86"/>
    </location>
</feature>
<protein>
    <recommendedName>
        <fullName evidence="2">Agenet domain-containing protein</fullName>
    </recommendedName>
</protein>
<dbReference type="PANTHER" id="PTHR31917">
    <property type="entry name" value="AGENET DOMAIN-CONTAINING PROTEIN-RELATED"/>
    <property type="match status" value="1"/>
</dbReference>